<evidence type="ECO:0000256" key="4">
    <source>
        <dbReference type="SAM" id="Phobius"/>
    </source>
</evidence>
<dbReference type="GO" id="GO:0016020">
    <property type="term" value="C:membrane"/>
    <property type="evidence" value="ECO:0007669"/>
    <property type="project" value="UniProtKB-SubCell"/>
</dbReference>
<dbReference type="Pfam" id="PF07690">
    <property type="entry name" value="MFS_1"/>
    <property type="match status" value="1"/>
</dbReference>
<dbReference type="InterPro" id="IPR036259">
    <property type="entry name" value="MFS_trans_sf"/>
</dbReference>
<feature type="transmembrane region" description="Helical" evidence="4">
    <location>
        <begin position="383"/>
        <end position="406"/>
    </location>
</feature>
<feature type="transmembrane region" description="Helical" evidence="4">
    <location>
        <begin position="149"/>
        <end position="169"/>
    </location>
</feature>
<feature type="transmembrane region" description="Helical" evidence="4">
    <location>
        <begin position="95"/>
        <end position="117"/>
    </location>
</feature>
<feature type="region of interest" description="Disordered" evidence="3">
    <location>
        <begin position="1"/>
        <end position="28"/>
    </location>
</feature>
<feature type="transmembrane region" description="Helical" evidence="4">
    <location>
        <begin position="181"/>
        <end position="201"/>
    </location>
</feature>
<dbReference type="SUPFAM" id="SSF103473">
    <property type="entry name" value="MFS general substrate transporter"/>
    <property type="match status" value="1"/>
</dbReference>
<dbReference type="OrthoDB" id="6509908at2759"/>
<feature type="transmembrane region" description="Helical" evidence="4">
    <location>
        <begin position="321"/>
        <end position="342"/>
    </location>
</feature>
<reference evidence="6" key="1">
    <citation type="journal article" date="2019" name="Environ. Microbiol.">
        <title>Fungal ecological strategies reflected in gene transcription - a case study of two litter decomposers.</title>
        <authorList>
            <person name="Barbi F."/>
            <person name="Kohler A."/>
            <person name="Barry K."/>
            <person name="Baskaran P."/>
            <person name="Daum C."/>
            <person name="Fauchery L."/>
            <person name="Ihrmark K."/>
            <person name="Kuo A."/>
            <person name="LaButti K."/>
            <person name="Lipzen A."/>
            <person name="Morin E."/>
            <person name="Grigoriev I.V."/>
            <person name="Henrissat B."/>
            <person name="Lindahl B."/>
            <person name="Martin F."/>
        </authorList>
    </citation>
    <scope>NUCLEOTIDE SEQUENCE</scope>
    <source>
        <strain evidence="6">JB14</strain>
    </source>
</reference>
<feature type="transmembrane region" description="Helical" evidence="4">
    <location>
        <begin position="348"/>
        <end position="371"/>
    </location>
</feature>
<feature type="domain" description="Major facilitator superfamily (MFS) profile" evidence="5">
    <location>
        <begin position="53"/>
        <end position="445"/>
    </location>
</feature>
<dbReference type="Proteomes" id="UP000799118">
    <property type="component" value="Unassembled WGS sequence"/>
</dbReference>
<accession>A0A6A4H9I3</accession>
<feature type="transmembrane region" description="Helical" evidence="4">
    <location>
        <begin position="54"/>
        <end position="75"/>
    </location>
</feature>
<evidence type="ECO:0000313" key="6">
    <source>
        <dbReference type="EMBL" id="KAE9394466.1"/>
    </source>
</evidence>
<dbReference type="GO" id="GO:0022857">
    <property type="term" value="F:transmembrane transporter activity"/>
    <property type="evidence" value="ECO:0007669"/>
    <property type="project" value="InterPro"/>
</dbReference>
<feature type="transmembrane region" description="Helical" evidence="4">
    <location>
        <begin position="292"/>
        <end position="314"/>
    </location>
</feature>
<dbReference type="EMBL" id="ML769549">
    <property type="protein sequence ID" value="KAE9394466.1"/>
    <property type="molecule type" value="Genomic_DNA"/>
</dbReference>
<evidence type="ECO:0000256" key="2">
    <source>
        <dbReference type="ARBA" id="ARBA00006727"/>
    </source>
</evidence>
<dbReference type="PANTHER" id="PTHR11360:SF177">
    <property type="entry name" value="RIBOFLAVIN TRANSPORTER MCH5"/>
    <property type="match status" value="1"/>
</dbReference>
<comment type="subcellular location">
    <subcellularLocation>
        <location evidence="1">Membrane</location>
        <topology evidence="1">Multi-pass membrane protein</topology>
    </subcellularLocation>
</comment>
<proteinExistence type="inferred from homology"/>
<organism evidence="6 7">
    <name type="scientific">Gymnopus androsaceus JB14</name>
    <dbReference type="NCBI Taxonomy" id="1447944"/>
    <lineage>
        <taxon>Eukaryota</taxon>
        <taxon>Fungi</taxon>
        <taxon>Dikarya</taxon>
        <taxon>Basidiomycota</taxon>
        <taxon>Agaricomycotina</taxon>
        <taxon>Agaricomycetes</taxon>
        <taxon>Agaricomycetidae</taxon>
        <taxon>Agaricales</taxon>
        <taxon>Marasmiineae</taxon>
        <taxon>Omphalotaceae</taxon>
        <taxon>Gymnopus</taxon>
    </lineage>
</organism>
<keyword evidence="4" id="KW-0472">Membrane</keyword>
<keyword evidence="7" id="KW-1185">Reference proteome</keyword>
<evidence type="ECO:0000313" key="7">
    <source>
        <dbReference type="Proteomes" id="UP000799118"/>
    </source>
</evidence>
<feature type="transmembrane region" description="Helical" evidence="4">
    <location>
        <begin position="124"/>
        <end position="143"/>
    </location>
</feature>
<dbReference type="InterPro" id="IPR020846">
    <property type="entry name" value="MFS_dom"/>
</dbReference>
<evidence type="ECO:0000256" key="3">
    <source>
        <dbReference type="SAM" id="MobiDB-lite"/>
    </source>
</evidence>
<sequence>MSDIEKQSQVADSRGRIRDSTSTYTSSNVLSSADEHLYDSSSSSESSVEGGTKAYLTVFGAFLALFCTFGLMNAFGTFQAWYTAHQLDTLHASTISWIGSLQLWVFFFSGGPVGYLFDKFGPRMLMGVGTLCYVLSIMMTSISTQYYQYILAQGVLFGLGVGLLFYPSLSSVSTHFVKYRATATGIAVSGSGLGGVVFPIMLQNLFERVGFGWGTRIVGLLCGVLCGIAVFTVTASARPKAKPSMQSTGLHCLKDSRYMLLAAGGSLVALGCFIPYFYIVDYAQSLGISSNMAFIVLAVMNAGGVCGRVAPAILSDSLGRFNLLAPTSFIAGLLVLVSWTFADTLATLLIFSVLYGFFSGAFISVVTPCIAQISEIHEIGIRIGLMYSIISFPALVGGPIAGLILASNHGSYNGMIMFTGTSIIAGSLLIFGAKLLINPRVFARV</sequence>
<feature type="transmembrane region" description="Helical" evidence="4">
    <location>
        <begin position="258"/>
        <end position="280"/>
    </location>
</feature>
<dbReference type="PANTHER" id="PTHR11360">
    <property type="entry name" value="MONOCARBOXYLATE TRANSPORTER"/>
    <property type="match status" value="1"/>
</dbReference>
<keyword evidence="4" id="KW-1133">Transmembrane helix</keyword>
<name>A0A6A4H9I3_9AGAR</name>
<dbReference type="Gene3D" id="1.20.1250.20">
    <property type="entry name" value="MFS general substrate transporter like domains"/>
    <property type="match status" value="2"/>
</dbReference>
<dbReference type="InterPro" id="IPR011701">
    <property type="entry name" value="MFS"/>
</dbReference>
<evidence type="ECO:0000256" key="1">
    <source>
        <dbReference type="ARBA" id="ARBA00004141"/>
    </source>
</evidence>
<feature type="transmembrane region" description="Helical" evidence="4">
    <location>
        <begin position="412"/>
        <end position="437"/>
    </location>
</feature>
<dbReference type="PROSITE" id="PS50850">
    <property type="entry name" value="MFS"/>
    <property type="match status" value="1"/>
</dbReference>
<keyword evidence="4" id="KW-0812">Transmembrane</keyword>
<gene>
    <name evidence="6" type="ORF">BT96DRAFT_827646</name>
</gene>
<evidence type="ECO:0000259" key="5">
    <source>
        <dbReference type="PROSITE" id="PS50850"/>
    </source>
</evidence>
<dbReference type="AlphaFoldDB" id="A0A6A4H9I3"/>
<dbReference type="InterPro" id="IPR050327">
    <property type="entry name" value="Proton-linked_MCT"/>
</dbReference>
<protein>
    <submittedName>
        <fullName evidence="6">MFS general substrate transporter</fullName>
    </submittedName>
</protein>
<dbReference type="CDD" id="cd17352">
    <property type="entry name" value="MFS_MCT_SLC16"/>
    <property type="match status" value="1"/>
</dbReference>
<feature type="transmembrane region" description="Helical" evidence="4">
    <location>
        <begin position="213"/>
        <end position="237"/>
    </location>
</feature>
<comment type="similarity">
    <text evidence="2">Belongs to the major facilitator superfamily. Monocarboxylate porter (TC 2.A.1.13) family.</text>
</comment>